<dbReference type="SUPFAM" id="SSF53335">
    <property type="entry name" value="S-adenosyl-L-methionine-dependent methyltransferases"/>
    <property type="match status" value="1"/>
</dbReference>
<dbReference type="InterPro" id="IPR038333">
    <property type="entry name" value="T1MK-like_N_sf"/>
</dbReference>
<evidence type="ECO:0000313" key="4">
    <source>
        <dbReference type="EMBL" id="TNC61840.1"/>
    </source>
</evidence>
<evidence type="ECO:0000256" key="2">
    <source>
        <dbReference type="ARBA" id="ARBA00022747"/>
    </source>
</evidence>
<dbReference type="AlphaFoldDB" id="A0A5C4NB32"/>
<evidence type="ECO:0000313" key="5">
    <source>
        <dbReference type="Proteomes" id="UP000305709"/>
    </source>
</evidence>
<evidence type="ECO:0000256" key="1">
    <source>
        <dbReference type="ARBA" id="ARBA00006594"/>
    </source>
</evidence>
<organism evidence="4 5">
    <name type="scientific">Rubellimicrobium roseum</name>
    <dbReference type="NCBI Taxonomy" id="687525"/>
    <lineage>
        <taxon>Bacteria</taxon>
        <taxon>Pseudomonadati</taxon>
        <taxon>Pseudomonadota</taxon>
        <taxon>Alphaproteobacteria</taxon>
        <taxon>Rhodobacterales</taxon>
        <taxon>Roseobacteraceae</taxon>
        <taxon>Rubellimicrobium</taxon>
    </lineage>
</organism>
<dbReference type="GO" id="GO:0032259">
    <property type="term" value="P:methylation"/>
    <property type="evidence" value="ECO:0007669"/>
    <property type="project" value="UniProtKB-KW"/>
</dbReference>
<dbReference type="GO" id="GO:0008168">
    <property type="term" value="F:methyltransferase activity"/>
    <property type="evidence" value="ECO:0007669"/>
    <property type="project" value="UniProtKB-KW"/>
</dbReference>
<feature type="domain" description="N6 adenine-specific DNA methyltransferase N-terminal" evidence="3">
    <location>
        <begin position="6"/>
        <end position="63"/>
    </location>
</feature>
<proteinExistence type="inferred from homology"/>
<reference evidence="4 5" key="1">
    <citation type="submission" date="2019-06" db="EMBL/GenBank/DDBJ databases">
        <authorList>
            <person name="Jiang L."/>
        </authorList>
    </citation>
    <scope>NUCLEOTIDE SEQUENCE [LARGE SCALE GENOMIC DNA]</scope>
    <source>
        <strain evidence="4 5">YIM 48858</strain>
    </source>
</reference>
<dbReference type="Gene3D" id="1.20.1260.30">
    <property type="match status" value="1"/>
</dbReference>
<keyword evidence="2" id="KW-0680">Restriction system</keyword>
<comment type="similarity">
    <text evidence="1">Belongs to the N(4)/N(6)-methyltransferase family.</text>
</comment>
<keyword evidence="5" id="KW-1185">Reference proteome</keyword>
<dbReference type="EMBL" id="VDFV01000063">
    <property type="protein sequence ID" value="TNC61840.1"/>
    <property type="molecule type" value="Genomic_DNA"/>
</dbReference>
<sequence length="80" mass="9049">MSQAELKSALWEAASTLRGSAIDRTDWKGYILPLLFFKRISDVWDEETAEAREMYGEGRCCATRVEAEFAPFPSRSGDAR</sequence>
<gene>
    <name evidence="4" type="ORF">FHG71_20795</name>
</gene>
<accession>A0A5C4NB32</accession>
<protein>
    <submittedName>
        <fullName evidence="4">SAM-dependent DNA methyltransferase</fullName>
    </submittedName>
</protein>
<evidence type="ECO:0000259" key="3">
    <source>
        <dbReference type="Pfam" id="PF12161"/>
    </source>
</evidence>
<dbReference type="GO" id="GO:0009307">
    <property type="term" value="P:DNA restriction-modification system"/>
    <property type="evidence" value="ECO:0007669"/>
    <property type="project" value="UniProtKB-KW"/>
</dbReference>
<dbReference type="Pfam" id="PF12161">
    <property type="entry name" value="HsdM_N"/>
    <property type="match status" value="1"/>
</dbReference>
<feature type="non-terminal residue" evidence="4">
    <location>
        <position position="80"/>
    </location>
</feature>
<name>A0A5C4NB32_9RHOB</name>
<dbReference type="InterPro" id="IPR029063">
    <property type="entry name" value="SAM-dependent_MTases_sf"/>
</dbReference>
<keyword evidence="4" id="KW-0808">Transferase</keyword>
<dbReference type="Proteomes" id="UP000305709">
    <property type="component" value="Unassembled WGS sequence"/>
</dbReference>
<comment type="caution">
    <text evidence="4">The sequence shown here is derived from an EMBL/GenBank/DDBJ whole genome shotgun (WGS) entry which is preliminary data.</text>
</comment>
<dbReference type="InterPro" id="IPR022749">
    <property type="entry name" value="D12N6_MeTrfase_N"/>
</dbReference>
<dbReference type="OrthoDB" id="9806213at2"/>
<keyword evidence="4" id="KW-0489">Methyltransferase</keyword>